<sequence>MSINKVVKGALSPLNVPINYITAGNEDPDYIIFNDYNPGPTLAADDEEKTSNYFIQLDIISSGNFIDLVNQAKQLMKQSGFSRSYEAPGEFDENLGRFRKTIRFIYPVEQFNEEEE</sequence>
<dbReference type="Proteomes" id="UP000028863">
    <property type="component" value="Unassembled WGS sequence"/>
</dbReference>
<proteinExistence type="predicted"/>
<reference evidence="1" key="1">
    <citation type="submission" date="2014-03" db="EMBL/GenBank/DDBJ databases">
        <title>Draft genome sequencing of Oceanobacillus picturae strain S1 isolated from human gut.</title>
        <authorList>
            <person name="Croce O."/>
            <person name="Lagier J.C."/>
            <person name="Raoult D."/>
        </authorList>
    </citation>
    <scope>NUCLEOTIDE SEQUENCE [LARGE SCALE GENOMIC DNA]</scope>
    <source>
        <strain evidence="1">S1</strain>
    </source>
</reference>
<name>W9ABK7_9BACI</name>
<keyword evidence="2" id="KW-1185">Reference proteome</keyword>
<comment type="caution">
    <text evidence="1">The sequence shown here is derived from an EMBL/GenBank/DDBJ whole genome shotgun (WGS) entry which is preliminary data.</text>
</comment>
<dbReference type="AlphaFoldDB" id="W9ABK7"/>
<organism evidence="1 2">
    <name type="scientific">Oceanobacillus picturae</name>
    <dbReference type="NCBI Taxonomy" id="171693"/>
    <lineage>
        <taxon>Bacteria</taxon>
        <taxon>Bacillati</taxon>
        <taxon>Bacillota</taxon>
        <taxon>Bacilli</taxon>
        <taxon>Bacillales</taxon>
        <taxon>Bacillaceae</taxon>
        <taxon>Oceanobacillus</taxon>
    </lineage>
</organism>
<gene>
    <name evidence="1" type="ORF">BN988_01599</name>
</gene>
<dbReference type="eggNOG" id="ENOG5031FPR">
    <property type="taxonomic scope" value="Bacteria"/>
</dbReference>
<protein>
    <submittedName>
        <fullName evidence="1">Uncharacterized protein</fullName>
    </submittedName>
</protein>
<reference evidence="1" key="2">
    <citation type="submission" date="2014-03" db="EMBL/GenBank/DDBJ databases">
        <authorList>
            <person name="Urmite Genomes"/>
        </authorList>
    </citation>
    <scope>NUCLEOTIDE SEQUENCE</scope>
    <source>
        <strain evidence="1">S1</strain>
    </source>
</reference>
<dbReference type="RefSeq" id="WP_036574748.1">
    <property type="nucleotide sequence ID" value="NZ_CABLBW010000001.1"/>
</dbReference>
<accession>W9ABK7</accession>
<evidence type="ECO:0000313" key="2">
    <source>
        <dbReference type="Proteomes" id="UP000028863"/>
    </source>
</evidence>
<dbReference type="EMBL" id="CCAX010000001">
    <property type="protein sequence ID" value="CDO03099.1"/>
    <property type="molecule type" value="Genomic_DNA"/>
</dbReference>
<evidence type="ECO:0000313" key="1">
    <source>
        <dbReference type="EMBL" id="CDO03099.1"/>
    </source>
</evidence>
<dbReference type="STRING" id="171693.BN988_01599"/>